<proteinExistence type="predicted"/>
<dbReference type="EMBL" id="MU004293">
    <property type="protein sequence ID" value="KAF2661529.1"/>
    <property type="molecule type" value="Genomic_DNA"/>
</dbReference>
<sequence>MQRERATSSGGGGGVGGEEVHVENTRATTSTSPTPKTPPRRLSHSLLGDRRATGYGCRSVSFPCYHLHRRSLVCCPSLVTAVKPFALQQITSPERCLRRHTARLSCISAVVRGGFKPRFADLNSRRDRTGRSGYHHPRPSISGRPPSKRAVCTWYTVKMR</sequence>
<reference evidence="2" key="1">
    <citation type="journal article" date="2020" name="Stud. Mycol.">
        <title>101 Dothideomycetes genomes: a test case for predicting lifestyles and emergence of pathogens.</title>
        <authorList>
            <person name="Haridas S."/>
            <person name="Albert R."/>
            <person name="Binder M."/>
            <person name="Bloem J."/>
            <person name="Labutti K."/>
            <person name="Salamov A."/>
            <person name="Andreopoulos B."/>
            <person name="Baker S."/>
            <person name="Barry K."/>
            <person name="Bills G."/>
            <person name="Bluhm B."/>
            <person name="Cannon C."/>
            <person name="Castanera R."/>
            <person name="Culley D."/>
            <person name="Daum C."/>
            <person name="Ezra D."/>
            <person name="Gonzalez J."/>
            <person name="Henrissat B."/>
            <person name="Kuo A."/>
            <person name="Liang C."/>
            <person name="Lipzen A."/>
            <person name="Lutzoni F."/>
            <person name="Magnuson J."/>
            <person name="Mondo S."/>
            <person name="Nolan M."/>
            <person name="Ohm R."/>
            <person name="Pangilinan J."/>
            <person name="Park H.-J."/>
            <person name="Ramirez L."/>
            <person name="Alfaro M."/>
            <person name="Sun H."/>
            <person name="Tritt A."/>
            <person name="Yoshinaga Y."/>
            <person name="Zwiers L.-H."/>
            <person name="Turgeon B."/>
            <person name="Goodwin S."/>
            <person name="Spatafora J."/>
            <person name="Crous P."/>
            <person name="Grigoriev I."/>
        </authorList>
    </citation>
    <scope>NUCLEOTIDE SEQUENCE</scope>
    <source>
        <strain evidence="2">CBS 122681</strain>
    </source>
</reference>
<evidence type="ECO:0000256" key="1">
    <source>
        <dbReference type="SAM" id="MobiDB-lite"/>
    </source>
</evidence>
<gene>
    <name evidence="2" type="ORF">K491DRAFT_417694</name>
</gene>
<keyword evidence="3" id="KW-1185">Reference proteome</keyword>
<dbReference type="Proteomes" id="UP000799324">
    <property type="component" value="Unassembled WGS sequence"/>
</dbReference>
<name>A0A6A6TN88_9PLEO</name>
<feature type="region of interest" description="Disordered" evidence="1">
    <location>
        <begin position="1"/>
        <end position="45"/>
    </location>
</feature>
<feature type="region of interest" description="Disordered" evidence="1">
    <location>
        <begin position="121"/>
        <end position="146"/>
    </location>
</feature>
<evidence type="ECO:0000313" key="3">
    <source>
        <dbReference type="Proteomes" id="UP000799324"/>
    </source>
</evidence>
<accession>A0A6A6TN88</accession>
<protein>
    <submittedName>
        <fullName evidence="2">Uncharacterized protein</fullName>
    </submittedName>
</protein>
<organism evidence="2 3">
    <name type="scientific">Lophiostoma macrostomum CBS 122681</name>
    <dbReference type="NCBI Taxonomy" id="1314788"/>
    <lineage>
        <taxon>Eukaryota</taxon>
        <taxon>Fungi</taxon>
        <taxon>Dikarya</taxon>
        <taxon>Ascomycota</taxon>
        <taxon>Pezizomycotina</taxon>
        <taxon>Dothideomycetes</taxon>
        <taxon>Pleosporomycetidae</taxon>
        <taxon>Pleosporales</taxon>
        <taxon>Lophiostomataceae</taxon>
        <taxon>Lophiostoma</taxon>
    </lineage>
</organism>
<dbReference type="AlphaFoldDB" id="A0A6A6TN88"/>
<evidence type="ECO:0000313" key="2">
    <source>
        <dbReference type="EMBL" id="KAF2661529.1"/>
    </source>
</evidence>
<feature type="compositionally biased region" description="Low complexity" evidence="1">
    <location>
        <begin position="25"/>
        <end position="34"/>
    </location>
</feature>